<keyword evidence="2" id="KW-1185">Reference proteome</keyword>
<dbReference type="Proteomes" id="UP000019918">
    <property type="component" value="Unassembled WGS sequence"/>
</dbReference>
<dbReference type="SUPFAM" id="SSF55724">
    <property type="entry name" value="Mog1p/PsbP-like"/>
    <property type="match status" value="1"/>
</dbReference>
<dbReference type="OrthoDB" id="6629731at2"/>
<evidence type="ECO:0000313" key="1">
    <source>
        <dbReference type="EMBL" id="EXU74415.1"/>
    </source>
</evidence>
<evidence type="ECO:0008006" key="3">
    <source>
        <dbReference type="Google" id="ProtNLM"/>
    </source>
</evidence>
<dbReference type="AlphaFoldDB" id="A0A014NKU5"/>
<gene>
    <name evidence="1" type="ORF">BG55_17200</name>
</gene>
<name>A0A014NKU5_9GAMM</name>
<dbReference type="PATRIC" id="fig|69222.5.peg.3506"/>
<comment type="caution">
    <text evidence="1">The sequence shown here is derived from an EMBL/GenBank/DDBJ whole genome shotgun (WGS) entry which is preliminary data.</text>
</comment>
<proteinExistence type="predicted"/>
<protein>
    <recommendedName>
        <fullName evidence="3">DUF1795 domain-containing protein</fullName>
    </recommendedName>
</protein>
<organism evidence="1 2">
    <name type="scientific">Erwinia mallotivora</name>
    <dbReference type="NCBI Taxonomy" id="69222"/>
    <lineage>
        <taxon>Bacteria</taxon>
        <taxon>Pseudomonadati</taxon>
        <taxon>Pseudomonadota</taxon>
        <taxon>Gammaproteobacteria</taxon>
        <taxon>Enterobacterales</taxon>
        <taxon>Erwiniaceae</taxon>
        <taxon>Erwinia</taxon>
    </lineage>
</organism>
<dbReference type="InterPro" id="IPR016123">
    <property type="entry name" value="Mog1/PsbP_a/b/a-sand"/>
</dbReference>
<reference evidence="1 2" key="1">
    <citation type="submission" date="2014-02" db="EMBL/GenBank/DDBJ databases">
        <title>Draft genome of Erwinia mallotivora strain BT-MARDI, a papaya dieback pathogen.</title>
        <authorList>
            <person name="Redzuan R."/>
            <person name="Abu Bakar N."/>
            <person name="Badrun R."/>
            <person name="Mohd Raih M.F."/>
            <person name="Rozano L."/>
            <person name="Mat Amin N."/>
        </authorList>
    </citation>
    <scope>NUCLEOTIDE SEQUENCE [LARGE SCALE GENOMIC DNA]</scope>
    <source>
        <strain evidence="1 2">BT-MARDI</strain>
    </source>
</reference>
<dbReference type="Gene3D" id="3.40.1000.10">
    <property type="entry name" value="Mog1/PsbP, alpha/beta/alpha sandwich"/>
    <property type="match status" value="1"/>
</dbReference>
<sequence length="143" mass="15563">MTAISFPLSEGALALPEAVQDQSVTLLRLPATRSTLVVTRAWEVEAGQQEAYLQQQLAKVKRDMKKFSAEAPEDTQFGGIPAREVAMRFENQGVLVVQKLLVLMTATHLMALTFSRAASFDAASLAVWQQIKDGFIPAASAEV</sequence>
<dbReference type="EMBL" id="JFHN01000061">
    <property type="protein sequence ID" value="EXU74415.1"/>
    <property type="molecule type" value="Genomic_DNA"/>
</dbReference>
<accession>A0A014NKU5</accession>
<dbReference type="InterPro" id="IPR014894">
    <property type="entry name" value="DcrB/EagT6"/>
</dbReference>
<dbReference type="STRING" id="69222.BG55_17200"/>
<dbReference type="Pfam" id="PF08786">
    <property type="entry name" value="DcrB"/>
    <property type="match status" value="1"/>
</dbReference>
<evidence type="ECO:0000313" key="2">
    <source>
        <dbReference type="Proteomes" id="UP000019918"/>
    </source>
</evidence>
<dbReference type="RefSeq" id="WP_034939605.1">
    <property type="nucleotide sequence ID" value="NZ_JBHLYB010000018.1"/>
</dbReference>